<evidence type="ECO:0000313" key="4">
    <source>
        <dbReference type="Proteomes" id="UP000595942"/>
    </source>
</evidence>
<keyword evidence="1" id="KW-0175">Coiled coil</keyword>
<dbReference type="EMBL" id="CP068073">
    <property type="protein sequence ID" value="QQS83156.1"/>
    <property type="molecule type" value="Genomic_DNA"/>
</dbReference>
<evidence type="ECO:0000313" key="3">
    <source>
        <dbReference type="EMBL" id="QQS83156.1"/>
    </source>
</evidence>
<proteinExistence type="predicted"/>
<organism evidence="3 4">
    <name type="scientific">Staphylococcus condimenti</name>
    <dbReference type="NCBI Taxonomy" id="70255"/>
    <lineage>
        <taxon>Bacteria</taxon>
        <taxon>Bacillati</taxon>
        <taxon>Bacillota</taxon>
        <taxon>Bacilli</taxon>
        <taxon>Bacillales</taxon>
        <taxon>Staphylococcaceae</taxon>
        <taxon>Staphylococcus</taxon>
    </lineage>
</organism>
<keyword evidence="4" id="KW-1185">Reference proteome</keyword>
<dbReference type="RefSeq" id="WP_052766786.1">
    <property type="nucleotide sequence ID" value="NZ_CP015114.1"/>
</dbReference>
<dbReference type="GeneID" id="93726922"/>
<evidence type="ECO:0000256" key="1">
    <source>
        <dbReference type="SAM" id="Coils"/>
    </source>
</evidence>
<dbReference type="Proteomes" id="UP000595942">
    <property type="component" value="Chromosome"/>
</dbReference>
<dbReference type="KEGG" id="scv:A4G25_03510"/>
<dbReference type="Gene3D" id="2.60.40.3350">
    <property type="match status" value="1"/>
</dbReference>
<dbReference type="AlphaFoldDB" id="A0AB37HDF6"/>
<protein>
    <submittedName>
        <fullName evidence="3">BppU family phage baseplate upper protein</fullName>
    </submittedName>
</protein>
<evidence type="ECO:0000259" key="2">
    <source>
        <dbReference type="Pfam" id="PF10651"/>
    </source>
</evidence>
<reference evidence="3 4" key="1">
    <citation type="submission" date="2021-01" db="EMBL/GenBank/DDBJ databases">
        <title>FDA dAtabase for Regulatory Grade micrObial Sequences (FDA-ARGOS): Supporting development and validation of Infectious Disease Dx tests.</title>
        <authorList>
            <person name="Sproer C."/>
            <person name="Gronow S."/>
            <person name="Severitt S."/>
            <person name="Schroder I."/>
            <person name="Tallon L."/>
            <person name="Sadzewicz L."/>
            <person name="Zhao X."/>
            <person name="Boylan J."/>
            <person name="Ott S."/>
            <person name="Bowen H."/>
            <person name="Vavikolanu K."/>
            <person name="Mehta A."/>
            <person name="Aluvathingal J."/>
            <person name="Nadendla S."/>
            <person name="Lowell S."/>
            <person name="Myers T."/>
            <person name="Yan Y."/>
            <person name="Sichtig H."/>
        </authorList>
    </citation>
    <scope>NUCLEOTIDE SEQUENCE [LARGE SCALE GENOMIC DNA]</scope>
    <source>
        <strain evidence="3 4">FDAARGOS_1148</strain>
    </source>
</reference>
<feature type="domain" description="BppU N-terminal" evidence="2">
    <location>
        <begin position="8"/>
        <end position="150"/>
    </location>
</feature>
<gene>
    <name evidence="3" type="ORF">I6J05_02200</name>
</gene>
<accession>A0AB37HDF6</accession>
<name>A0AB37HDF6_9STAP</name>
<sequence length="492" mass="55998">MAMSKIGKLKLETSAYYKQKQDTKISFYNMDINTSILRFEVTRNNVVLPLGKVNTKVMIHLTAEDGSWVIDDVGVTDELNGICEYKIPNDFLDHTGKVEGQVYISVNNKEDTVTEVNFTFTIQDSLINKIPAVDKIIYIRKYTELENRLKEKVQNIEDAYKNIDDYITKVQQASETGVNTINTAKDDALQELNSNKDNSINDINTNGQTQLQFLNDKSTEVSTMISDFKSQVDSELFVKKADTEQWQKYALTAFDGTRIILDELSEDVANLAPGYYTTTIPSDETIARTPQIIETSGETYPAFIDIYKDSLNQQQIYITNLDTGNIYVKHIQGAGTDLGWKKIPQIYETDNLISEMFLNTTLNDYDVTLKNYLSNTYKKKDKKIFVGDARERNTTFQISNSYTEFSYLMLKYRYPGGGKTIFAHIDSGKIISINDSNLTDSTGDNPYLYEMGLKFTSDKDFVVTHNNVFNIKTSSPQYDANYIVVQEIVGVY</sequence>
<dbReference type="InterPro" id="IPR018913">
    <property type="entry name" value="BppU_N"/>
</dbReference>
<dbReference type="Pfam" id="PF10651">
    <property type="entry name" value="BppU_N"/>
    <property type="match status" value="1"/>
</dbReference>
<feature type="coiled-coil region" evidence="1">
    <location>
        <begin position="139"/>
        <end position="176"/>
    </location>
</feature>